<name>A0ABS8Q4D0_9BURK</name>
<keyword evidence="2" id="KW-1185">Reference proteome</keyword>
<dbReference type="EMBL" id="JAJNOC010000002">
    <property type="protein sequence ID" value="MCD2516600.1"/>
    <property type="molecule type" value="Genomic_DNA"/>
</dbReference>
<evidence type="ECO:0000313" key="1">
    <source>
        <dbReference type="EMBL" id="MCD2516600.1"/>
    </source>
</evidence>
<dbReference type="Proteomes" id="UP001179361">
    <property type="component" value="Unassembled WGS sequence"/>
</dbReference>
<reference evidence="1" key="1">
    <citation type="submission" date="2021-11" db="EMBL/GenBank/DDBJ databases">
        <title>The complete genome of Massilia sp sp. G4R7.</title>
        <authorList>
            <person name="Liu L."/>
            <person name="Yue J."/>
            <person name="Yuan J."/>
            <person name="Yang F."/>
            <person name="Li L."/>
        </authorList>
    </citation>
    <scope>NUCLEOTIDE SEQUENCE</scope>
    <source>
        <strain evidence="1">G4R7</strain>
    </source>
</reference>
<gene>
    <name evidence="1" type="ORF">LQ564_09790</name>
</gene>
<evidence type="ECO:0000313" key="2">
    <source>
        <dbReference type="Proteomes" id="UP001179361"/>
    </source>
</evidence>
<accession>A0ABS8Q4D0</accession>
<proteinExistence type="predicted"/>
<organism evidence="1 2">
    <name type="scientific">Massilia phyllostachyos</name>
    <dbReference type="NCBI Taxonomy" id="2898585"/>
    <lineage>
        <taxon>Bacteria</taxon>
        <taxon>Pseudomonadati</taxon>
        <taxon>Pseudomonadota</taxon>
        <taxon>Betaproteobacteria</taxon>
        <taxon>Burkholderiales</taxon>
        <taxon>Oxalobacteraceae</taxon>
        <taxon>Telluria group</taxon>
        <taxon>Massilia</taxon>
    </lineage>
</organism>
<comment type="caution">
    <text evidence="1">The sequence shown here is derived from an EMBL/GenBank/DDBJ whole genome shotgun (WGS) entry which is preliminary data.</text>
</comment>
<dbReference type="RefSeq" id="WP_231057911.1">
    <property type="nucleotide sequence ID" value="NZ_JAJNOC010000002.1"/>
</dbReference>
<protein>
    <submittedName>
        <fullName evidence="1">Uncharacterized protein</fullName>
    </submittedName>
</protein>
<sequence>MVAERIFAKTDKGRAEVIGRGAGLSARQRTVLIMVDGRKTCGALMQAMAAPALLPILDELAALELIAPTGPAAPAVPAAPAIDLQTMAQAKAMMIGSAEVCLGLLAAEVVRQVEGAQDEEQLLRALGHWHMAMQASKRGREIALTQLASIKSCLRQSPQALPPSPA</sequence>